<dbReference type="Proteomes" id="UP001147700">
    <property type="component" value="Unassembled WGS sequence"/>
</dbReference>
<sequence length="145" mass="15933">MTRPFVTCALSALLLAAVPAVAEAKNYKGRTSQGRVAELRTGADGVVNRVRLGWRAPCGEGYRFNEHTTFRPRLDVATADAVQDAGTYRVRYRGGLRARITVTLAGARDPATDRWSGTLAGKVMVTRRGKVIDRCEVKQLTWNAR</sequence>
<feature type="chain" id="PRO_5046862108" evidence="1">
    <location>
        <begin position="25"/>
        <end position="145"/>
    </location>
</feature>
<evidence type="ECO:0000256" key="1">
    <source>
        <dbReference type="SAM" id="SignalP"/>
    </source>
</evidence>
<evidence type="ECO:0000313" key="2">
    <source>
        <dbReference type="EMBL" id="MDA0137889.1"/>
    </source>
</evidence>
<organism evidence="2 3">
    <name type="scientific">Solirubrobacter deserti</name>
    <dbReference type="NCBI Taxonomy" id="2282478"/>
    <lineage>
        <taxon>Bacteria</taxon>
        <taxon>Bacillati</taxon>
        <taxon>Actinomycetota</taxon>
        <taxon>Thermoleophilia</taxon>
        <taxon>Solirubrobacterales</taxon>
        <taxon>Solirubrobacteraceae</taxon>
        <taxon>Solirubrobacter</taxon>
    </lineage>
</organism>
<feature type="signal peptide" evidence="1">
    <location>
        <begin position="1"/>
        <end position="24"/>
    </location>
</feature>
<keyword evidence="1" id="KW-0732">Signal</keyword>
<dbReference type="RefSeq" id="WP_202952789.1">
    <property type="nucleotide sequence ID" value="NZ_JAPCID010000012.1"/>
</dbReference>
<evidence type="ECO:0000313" key="3">
    <source>
        <dbReference type="Proteomes" id="UP001147700"/>
    </source>
</evidence>
<accession>A0ABT4RH74</accession>
<dbReference type="EMBL" id="JAPCID010000012">
    <property type="protein sequence ID" value="MDA0137889.1"/>
    <property type="molecule type" value="Genomic_DNA"/>
</dbReference>
<proteinExistence type="predicted"/>
<comment type="caution">
    <text evidence="2">The sequence shown here is derived from an EMBL/GenBank/DDBJ whole genome shotgun (WGS) entry which is preliminary data.</text>
</comment>
<name>A0ABT4RH74_9ACTN</name>
<gene>
    <name evidence="2" type="ORF">OJ962_10290</name>
</gene>
<reference evidence="2" key="1">
    <citation type="submission" date="2022-10" db="EMBL/GenBank/DDBJ databases">
        <title>The WGS of Solirubrobacter sp. CPCC 204708.</title>
        <authorList>
            <person name="Jiang Z."/>
        </authorList>
    </citation>
    <scope>NUCLEOTIDE SEQUENCE</scope>
    <source>
        <strain evidence="2">CPCC 204708</strain>
    </source>
</reference>
<protein>
    <submittedName>
        <fullName evidence="2">Uncharacterized protein</fullName>
    </submittedName>
</protein>
<keyword evidence="3" id="KW-1185">Reference proteome</keyword>